<feature type="domain" description="Helix-turn-helix" evidence="1">
    <location>
        <begin position="8"/>
        <end position="58"/>
    </location>
</feature>
<reference key="2">
    <citation type="submission" date="2011-02" db="EMBL/GenBank/DDBJ databases">
        <title>Genome sequence of Microbacterium testaceum StLB037.</title>
        <authorList>
            <person name="Morohoshi T."/>
            <person name="Wang W.Z."/>
            <person name="Someya N."/>
            <person name="Ikeda T."/>
        </authorList>
    </citation>
    <scope>NUCLEOTIDE SEQUENCE</scope>
    <source>
        <strain>StLB037</strain>
    </source>
</reference>
<organism evidence="2 3">
    <name type="scientific">Microbacterium testaceum (strain StLB037)</name>
    <dbReference type="NCBI Taxonomy" id="979556"/>
    <lineage>
        <taxon>Bacteria</taxon>
        <taxon>Bacillati</taxon>
        <taxon>Actinomycetota</taxon>
        <taxon>Actinomycetes</taxon>
        <taxon>Micrococcales</taxon>
        <taxon>Microbacteriaceae</taxon>
        <taxon>Microbacterium</taxon>
    </lineage>
</organism>
<dbReference type="STRING" id="979556.MTES_0519"/>
<proteinExistence type="predicted"/>
<dbReference type="InterPro" id="IPR010093">
    <property type="entry name" value="SinI_DNA-bd"/>
</dbReference>
<dbReference type="eggNOG" id="ENOG5031Y4G">
    <property type="taxonomic scope" value="Bacteria"/>
</dbReference>
<dbReference type="RefSeq" id="WP_013583610.1">
    <property type="nucleotide sequence ID" value="NC_015125.1"/>
</dbReference>
<name>E8NBM3_MICTS</name>
<protein>
    <recommendedName>
        <fullName evidence="1">Helix-turn-helix domain-containing protein</fullName>
    </recommendedName>
</protein>
<dbReference type="GO" id="GO:0003677">
    <property type="term" value="F:DNA binding"/>
    <property type="evidence" value="ECO:0007669"/>
    <property type="project" value="InterPro"/>
</dbReference>
<evidence type="ECO:0000313" key="2">
    <source>
        <dbReference type="EMBL" id="BAJ73483.1"/>
    </source>
</evidence>
<dbReference type="KEGG" id="mts:MTES_0519"/>
<dbReference type="OrthoDB" id="5524782at2"/>
<dbReference type="InterPro" id="IPR041657">
    <property type="entry name" value="HTH_17"/>
</dbReference>
<reference evidence="2 3" key="1">
    <citation type="journal article" date="2011" name="J. Bacteriol.">
        <title>Genome sequence of Microbacterium testaceum StLB037, an N-acylhomoserine lactone-degrading bacterium isolated from potato leaves.</title>
        <authorList>
            <person name="Morohoshi T."/>
            <person name="Wang W.-Z."/>
            <person name="Someya N."/>
            <person name="Ikeda T."/>
        </authorList>
    </citation>
    <scope>NUCLEOTIDE SEQUENCE [LARGE SCALE GENOMIC DNA]</scope>
    <source>
        <strain evidence="2 3">StLB037</strain>
    </source>
</reference>
<dbReference type="HOGENOM" id="CLU_186034_0_0_11"/>
<sequence>MSSPASRYLDPDAVAERLGITRDEVLSLVERGEIRAIEVGDPARWRLDAESVASYIDDRIEVARRSALWRQSQEASFPELWGEGQIRHPD</sequence>
<dbReference type="Proteomes" id="UP000008975">
    <property type="component" value="Chromosome"/>
</dbReference>
<gene>
    <name evidence="2" type="ordered locus">MTES_0519</name>
</gene>
<dbReference type="NCBIfam" id="TIGR01764">
    <property type="entry name" value="excise"/>
    <property type="match status" value="1"/>
</dbReference>
<evidence type="ECO:0000259" key="1">
    <source>
        <dbReference type="Pfam" id="PF12728"/>
    </source>
</evidence>
<dbReference type="Pfam" id="PF12728">
    <property type="entry name" value="HTH_17"/>
    <property type="match status" value="1"/>
</dbReference>
<dbReference type="EMBL" id="AP012052">
    <property type="protein sequence ID" value="BAJ73483.1"/>
    <property type="molecule type" value="Genomic_DNA"/>
</dbReference>
<dbReference type="AlphaFoldDB" id="E8NBM3"/>
<evidence type="ECO:0000313" key="3">
    <source>
        <dbReference type="Proteomes" id="UP000008975"/>
    </source>
</evidence>
<accession>E8NBM3</accession>